<dbReference type="Pfam" id="PF23357">
    <property type="entry name" value="DUF7088"/>
    <property type="match status" value="1"/>
</dbReference>
<keyword evidence="2" id="KW-1133">Transmembrane helix</keyword>
<reference evidence="5 6" key="1">
    <citation type="submission" date="2019-09" db="EMBL/GenBank/DDBJ databases">
        <title>Arenimonas chukotkensis sp. nov., a bacterium isolated from Chukotka hot spring, Arctic region, Russia.</title>
        <authorList>
            <person name="Zayulina K.S."/>
            <person name="Prokofeva M.I."/>
            <person name="Elcheninov A.G."/>
            <person name="Novikov A."/>
            <person name="Kochetkova T.V."/>
            <person name="Kublanov I.V."/>
        </authorList>
    </citation>
    <scope>NUCLEOTIDE SEQUENCE [LARGE SCALE GENOMIC DNA]</scope>
    <source>
        <strain evidence="5 6">3729k</strain>
    </source>
</reference>
<reference evidence="5 6" key="2">
    <citation type="submission" date="2019-09" db="EMBL/GenBank/DDBJ databases">
        <authorList>
            <person name="Mazur A."/>
        </authorList>
    </citation>
    <scope>NUCLEOTIDE SEQUENCE [LARGE SCALE GENOMIC DNA]</scope>
    <source>
        <strain evidence="5 6">3729k</strain>
    </source>
</reference>
<evidence type="ECO:0000256" key="2">
    <source>
        <dbReference type="SAM" id="Phobius"/>
    </source>
</evidence>
<dbReference type="Pfam" id="PF09822">
    <property type="entry name" value="ABC_transp_aux"/>
    <property type="match status" value="1"/>
</dbReference>
<keyword evidence="1" id="KW-0175">Coiled coil</keyword>
<dbReference type="InterPro" id="IPR055396">
    <property type="entry name" value="DUF7088"/>
</dbReference>
<dbReference type="InterPro" id="IPR019196">
    <property type="entry name" value="ABC_transp_unknown"/>
</dbReference>
<keyword evidence="2" id="KW-0812">Transmembrane</keyword>
<proteinExistence type="predicted"/>
<evidence type="ECO:0000313" key="5">
    <source>
        <dbReference type="EMBL" id="KAA2286224.1"/>
    </source>
</evidence>
<gene>
    <name evidence="5" type="ORF">F0415_01640</name>
</gene>
<keyword evidence="2" id="KW-0472">Membrane</keyword>
<accession>A0A5B2ZG72</accession>
<organism evidence="5 6">
    <name type="scientific">Arenimonas fontis</name>
    <dbReference type="NCBI Taxonomy" id="2608255"/>
    <lineage>
        <taxon>Bacteria</taxon>
        <taxon>Pseudomonadati</taxon>
        <taxon>Pseudomonadota</taxon>
        <taxon>Gammaproteobacteria</taxon>
        <taxon>Lysobacterales</taxon>
        <taxon>Lysobacteraceae</taxon>
        <taxon>Arenimonas</taxon>
    </lineage>
</organism>
<feature type="domain" description="ABC-type uncharacterised transport system" evidence="3">
    <location>
        <begin position="179"/>
        <end position="480"/>
    </location>
</feature>
<dbReference type="Proteomes" id="UP000322165">
    <property type="component" value="Unassembled WGS sequence"/>
</dbReference>
<feature type="coiled-coil region" evidence="1">
    <location>
        <begin position="503"/>
        <end position="548"/>
    </location>
</feature>
<evidence type="ECO:0000313" key="6">
    <source>
        <dbReference type="Proteomes" id="UP000322165"/>
    </source>
</evidence>
<evidence type="ECO:0000256" key="1">
    <source>
        <dbReference type="SAM" id="Coils"/>
    </source>
</evidence>
<feature type="transmembrane region" description="Helical" evidence="2">
    <location>
        <begin position="592"/>
        <end position="611"/>
    </location>
</feature>
<dbReference type="RefSeq" id="WP_149859446.1">
    <property type="nucleotide sequence ID" value="NZ_VUOD01000001.1"/>
</dbReference>
<feature type="domain" description="DUF7088" evidence="4">
    <location>
        <begin position="43"/>
        <end position="141"/>
    </location>
</feature>
<name>A0A5B2ZG72_9GAMM</name>
<protein>
    <submittedName>
        <fullName evidence="5">Uncharacterized protein</fullName>
    </submittedName>
</protein>
<dbReference type="AlphaFoldDB" id="A0A5B2ZG72"/>
<dbReference type="EMBL" id="VUOD01000001">
    <property type="protein sequence ID" value="KAA2286224.1"/>
    <property type="molecule type" value="Genomic_DNA"/>
</dbReference>
<comment type="caution">
    <text evidence="5">The sequence shown here is derived from an EMBL/GenBank/DDBJ whole genome shotgun (WGS) entry which is preliminary data.</text>
</comment>
<keyword evidence="6" id="KW-1185">Reference proteome</keyword>
<evidence type="ECO:0000259" key="3">
    <source>
        <dbReference type="Pfam" id="PF09822"/>
    </source>
</evidence>
<sequence length="623" mass="68353">MKKLHRRSLPLLALVLLALAFVAAVALSSVLLRGARLDLTDKGLYTLSEGTLRILDKIEEPVTLKLYYSEHASRDFQQFRVFAARVRELLEEIAARSGGKVKLEVIDPLPFSEAEDQAAAYGLQAVPLDSAGQKLYFGLVGSNSTDGESLMPFIQPDKEAFLEYDVAKLLSTLSADRLPVVGLISGLPTGPRLDPVTGRASPGWVVDRQIAELFELRRLQDYPTSIAEDVDLLMLVHPRELPEDTLYAIDQFLLRGGRLLAFVDPDAEADVGGVDPLDPLSGAEPRPSDLSRLFDGWGIQFDPARVVLDEKHALQVQPDPGGAPVRHLAVIGLDAAALNQDDVVSGDLERLHFSTAGALGLGKESTLQMEPLAQSSAASALADARAVRDAAANPDRLREDFRPGGNALVLAARFSGELSSAFPERADREGHLARSVEPVNMIVVADTDVLSDRLWVQVRDFLGQPVYNAFANNGDFVYNAVDNLVGNADLIAVRTRASAQRPFEKVEALRRAAEQRYRAKEQQLQQQLDELERKLEALQQAGADGQAVAVTAEQQAEILRFQDERLRTRRELREVQHRLNADIEALGNRLKLINILGMPALVVLAALALAWRRWTRRRAAAEG</sequence>
<evidence type="ECO:0000259" key="4">
    <source>
        <dbReference type="Pfam" id="PF23357"/>
    </source>
</evidence>